<dbReference type="Proteomes" id="UP000612899">
    <property type="component" value="Unassembled WGS sequence"/>
</dbReference>
<organism evidence="1 2">
    <name type="scientific">Rhizocola hellebori</name>
    <dbReference type="NCBI Taxonomy" id="1392758"/>
    <lineage>
        <taxon>Bacteria</taxon>
        <taxon>Bacillati</taxon>
        <taxon>Actinomycetota</taxon>
        <taxon>Actinomycetes</taxon>
        <taxon>Micromonosporales</taxon>
        <taxon>Micromonosporaceae</taxon>
        <taxon>Rhizocola</taxon>
    </lineage>
</organism>
<sequence length="240" mass="26318">MGFGYKTSWLAVPGRSAEDVADALKLHDREVLDWAAGTERAYESGVYVAASVQGWTLAHGRLHLPAGFDAADPRFCDWLRQLSRSLGDVRYFANERVPDYHVWAWARDGEVVRAYCFIGERGEIPLFVGDPTDDEIELAKGTQRGPETGSDEHWAAWFATTPSESDVMAMAGRWSVDPTTIDDAAVTAAGIHGLPPSVRHTSRVGQAVQLSTDDAAADEAAKMHEDAAFWRRFRAGDPPS</sequence>
<gene>
    <name evidence="1" type="ORF">Rhe02_73390</name>
</gene>
<evidence type="ECO:0000313" key="1">
    <source>
        <dbReference type="EMBL" id="GIH09272.1"/>
    </source>
</evidence>
<keyword evidence="2" id="KW-1185">Reference proteome</keyword>
<reference evidence="1" key="1">
    <citation type="submission" date="2021-01" db="EMBL/GenBank/DDBJ databases">
        <title>Whole genome shotgun sequence of Rhizocola hellebori NBRC 109834.</title>
        <authorList>
            <person name="Komaki H."/>
            <person name="Tamura T."/>
        </authorList>
    </citation>
    <scope>NUCLEOTIDE SEQUENCE</scope>
    <source>
        <strain evidence="1">NBRC 109834</strain>
    </source>
</reference>
<proteinExistence type="predicted"/>
<evidence type="ECO:0000313" key="2">
    <source>
        <dbReference type="Proteomes" id="UP000612899"/>
    </source>
</evidence>
<dbReference type="EMBL" id="BONY01000064">
    <property type="protein sequence ID" value="GIH09272.1"/>
    <property type="molecule type" value="Genomic_DNA"/>
</dbReference>
<dbReference type="AlphaFoldDB" id="A0A8J3QFU8"/>
<comment type="caution">
    <text evidence="1">The sequence shown here is derived from an EMBL/GenBank/DDBJ whole genome shotgun (WGS) entry which is preliminary data.</text>
</comment>
<protein>
    <submittedName>
        <fullName evidence="1">Uncharacterized protein</fullName>
    </submittedName>
</protein>
<dbReference type="RefSeq" id="WP_203913008.1">
    <property type="nucleotide sequence ID" value="NZ_BONY01000064.1"/>
</dbReference>
<accession>A0A8J3QFU8</accession>
<name>A0A8J3QFU8_9ACTN</name>